<comment type="caution">
    <text evidence="2">The sequence shown here is derived from an EMBL/GenBank/DDBJ whole genome shotgun (WGS) entry which is preliminary data.</text>
</comment>
<dbReference type="Proteomes" id="UP001431783">
    <property type="component" value="Unassembled WGS sequence"/>
</dbReference>
<name>A0AAW1VCU4_9CUCU</name>
<evidence type="ECO:0000256" key="1">
    <source>
        <dbReference type="SAM" id="MobiDB-lite"/>
    </source>
</evidence>
<keyword evidence="3" id="KW-1185">Reference proteome</keyword>
<reference evidence="2 3" key="1">
    <citation type="submission" date="2023-03" db="EMBL/GenBank/DDBJ databases">
        <title>Genome insight into feeding habits of ladybird beetles.</title>
        <authorList>
            <person name="Li H.-S."/>
            <person name="Huang Y.-H."/>
            <person name="Pang H."/>
        </authorList>
    </citation>
    <scope>NUCLEOTIDE SEQUENCE [LARGE SCALE GENOMIC DNA]</scope>
    <source>
        <strain evidence="2">SYSU_2023b</strain>
        <tissue evidence="2">Whole body</tissue>
    </source>
</reference>
<organism evidence="2 3">
    <name type="scientific">Henosepilachna vigintioctopunctata</name>
    <dbReference type="NCBI Taxonomy" id="420089"/>
    <lineage>
        <taxon>Eukaryota</taxon>
        <taxon>Metazoa</taxon>
        <taxon>Ecdysozoa</taxon>
        <taxon>Arthropoda</taxon>
        <taxon>Hexapoda</taxon>
        <taxon>Insecta</taxon>
        <taxon>Pterygota</taxon>
        <taxon>Neoptera</taxon>
        <taxon>Endopterygota</taxon>
        <taxon>Coleoptera</taxon>
        <taxon>Polyphaga</taxon>
        <taxon>Cucujiformia</taxon>
        <taxon>Coccinelloidea</taxon>
        <taxon>Coccinellidae</taxon>
        <taxon>Epilachninae</taxon>
        <taxon>Epilachnini</taxon>
        <taxon>Henosepilachna</taxon>
    </lineage>
</organism>
<dbReference type="AlphaFoldDB" id="A0AAW1VCU4"/>
<protein>
    <submittedName>
        <fullName evidence="2">Uncharacterized protein</fullName>
    </submittedName>
</protein>
<accession>A0AAW1VCU4</accession>
<evidence type="ECO:0000313" key="2">
    <source>
        <dbReference type="EMBL" id="KAK9893063.1"/>
    </source>
</evidence>
<gene>
    <name evidence="2" type="ORF">WA026_023459</name>
</gene>
<sequence length="184" mass="20739">MGLVLGAACRDPSAAGRVLCNGIPEMKYNAAFGNVYQDVGTPYADMNLVVILGITIWVARQSKKTRVGPVCINMRDSITPNEARRLRTRTRRWTSKGTQRAHRQEPSSDLLVKPDRGKHKYDHIDSCVGLRLSTSINTNKLQRIFMLDILKTNLANRRCISFTAHDKIAETVEVNFVEIEKLIE</sequence>
<dbReference type="EMBL" id="JARQZJ010000145">
    <property type="protein sequence ID" value="KAK9893063.1"/>
    <property type="molecule type" value="Genomic_DNA"/>
</dbReference>
<proteinExistence type="predicted"/>
<evidence type="ECO:0000313" key="3">
    <source>
        <dbReference type="Proteomes" id="UP001431783"/>
    </source>
</evidence>
<feature type="region of interest" description="Disordered" evidence="1">
    <location>
        <begin position="88"/>
        <end position="117"/>
    </location>
</feature>